<name>A0A6N8IPF4_9BURK</name>
<organism evidence="1 2">
    <name type="scientific">Ramlibacter pinisoli</name>
    <dbReference type="NCBI Taxonomy" id="2682844"/>
    <lineage>
        <taxon>Bacteria</taxon>
        <taxon>Pseudomonadati</taxon>
        <taxon>Pseudomonadota</taxon>
        <taxon>Betaproteobacteria</taxon>
        <taxon>Burkholderiales</taxon>
        <taxon>Comamonadaceae</taxon>
        <taxon>Ramlibacter</taxon>
    </lineage>
</organism>
<dbReference type="RefSeq" id="WP_157396162.1">
    <property type="nucleotide sequence ID" value="NZ_WSEL01000002.1"/>
</dbReference>
<gene>
    <name evidence="1" type="ORF">GON04_01140</name>
</gene>
<accession>A0A6N8IPF4</accession>
<dbReference type="GO" id="GO:0003677">
    <property type="term" value="F:DNA binding"/>
    <property type="evidence" value="ECO:0007669"/>
    <property type="project" value="UniProtKB-KW"/>
</dbReference>
<dbReference type="InterPro" id="IPR036390">
    <property type="entry name" value="WH_DNA-bd_sf"/>
</dbReference>
<evidence type="ECO:0000313" key="2">
    <source>
        <dbReference type="Proteomes" id="UP000469385"/>
    </source>
</evidence>
<keyword evidence="1" id="KW-0238">DNA-binding</keyword>
<comment type="caution">
    <text evidence="1">The sequence shown here is derived from an EMBL/GenBank/DDBJ whole genome shotgun (WGS) entry which is preliminary data.</text>
</comment>
<dbReference type="EMBL" id="WSEL01000002">
    <property type="protein sequence ID" value="MVQ28036.1"/>
    <property type="molecule type" value="Genomic_DNA"/>
</dbReference>
<keyword evidence="2" id="KW-1185">Reference proteome</keyword>
<dbReference type="AlphaFoldDB" id="A0A6N8IPF4"/>
<sequence>MNQNSVVVKLRDFTSTDRPFGNTEGKEAFRMLADFVEGKHGARVIGVSFDGITATDASFARDSVVSLAKQLRGERGFYLTDLSNRDLIDNWSYAAKAKDQPLVIWTGAEFEVIGPELTPGTRTLVEYVLRKGQALASQAAADLGISVPNASTRLKTLVAQGYLLRVEEGADSGGIEFKYQPIH</sequence>
<proteinExistence type="predicted"/>
<dbReference type="SUPFAM" id="SSF46785">
    <property type="entry name" value="Winged helix' DNA-binding domain"/>
    <property type="match status" value="1"/>
</dbReference>
<protein>
    <submittedName>
        <fullName evidence="1">DNA-binding protein</fullName>
    </submittedName>
</protein>
<evidence type="ECO:0000313" key="1">
    <source>
        <dbReference type="EMBL" id="MVQ28036.1"/>
    </source>
</evidence>
<dbReference type="Proteomes" id="UP000469385">
    <property type="component" value="Unassembled WGS sequence"/>
</dbReference>
<reference evidence="1 2" key="1">
    <citation type="submission" date="2019-12" db="EMBL/GenBank/DDBJ databases">
        <authorList>
            <person name="Huq M.A."/>
        </authorList>
    </citation>
    <scope>NUCLEOTIDE SEQUENCE [LARGE SCALE GENOMIC DNA]</scope>
    <source>
        <strain evidence="1 2">MAH-25</strain>
    </source>
</reference>